<dbReference type="GO" id="GO:0016020">
    <property type="term" value="C:membrane"/>
    <property type="evidence" value="ECO:0007669"/>
    <property type="project" value="TreeGrafter"/>
</dbReference>
<dbReference type="SUPFAM" id="SSF53474">
    <property type="entry name" value="alpha/beta-Hydrolases"/>
    <property type="match status" value="1"/>
</dbReference>
<dbReference type="PRINTS" id="PR00412">
    <property type="entry name" value="EPOXHYDRLASE"/>
</dbReference>
<accession>A0A1H4WEN9</accession>
<dbReference type="PANTHER" id="PTHR43798">
    <property type="entry name" value="MONOACYLGLYCEROL LIPASE"/>
    <property type="match status" value="1"/>
</dbReference>
<dbReference type="RefSeq" id="WP_068739862.1">
    <property type="nucleotide sequence ID" value="NZ_CBDRGN010000003.1"/>
</dbReference>
<reference evidence="3" key="1">
    <citation type="submission" date="2016-10" db="EMBL/GenBank/DDBJ databases">
        <authorList>
            <person name="Varghese N."/>
            <person name="Submissions S."/>
        </authorList>
    </citation>
    <scope>NUCLEOTIDE SEQUENCE [LARGE SCALE GENOMIC DNA]</scope>
    <source>
        <strain evidence="3">DSM 44234</strain>
    </source>
</reference>
<dbReference type="InterPro" id="IPR029058">
    <property type="entry name" value="AB_hydrolase_fold"/>
</dbReference>
<dbReference type="EMBL" id="FNSA01000003">
    <property type="protein sequence ID" value="SEC91763.1"/>
    <property type="molecule type" value="Genomic_DNA"/>
</dbReference>
<dbReference type="STRING" id="57704.SAMN04489793_3531"/>
<gene>
    <name evidence="2" type="ORF">SAMN04489793_3531</name>
</gene>
<dbReference type="AlphaFoldDB" id="A0A1H4WEN9"/>
<dbReference type="OrthoDB" id="4654311at2"/>
<evidence type="ECO:0000259" key="1">
    <source>
        <dbReference type="Pfam" id="PF00561"/>
    </source>
</evidence>
<evidence type="ECO:0000313" key="2">
    <source>
        <dbReference type="EMBL" id="SEC91763.1"/>
    </source>
</evidence>
<dbReference type="GO" id="GO:0003824">
    <property type="term" value="F:catalytic activity"/>
    <property type="evidence" value="ECO:0007669"/>
    <property type="project" value="InterPro"/>
</dbReference>
<evidence type="ECO:0000313" key="3">
    <source>
        <dbReference type="Proteomes" id="UP000182241"/>
    </source>
</evidence>
<dbReference type="InterPro" id="IPR050266">
    <property type="entry name" value="AB_hydrolase_sf"/>
</dbReference>
<dbReference type="Pfam" id="PF00561">
    <property type="entry name" value="Abhydrolase_1"/>
    <property type="match status" value="1"/>
</dbReference>
<feature type="domain" description="AB hydrolase-1" evidence="1">
    <location>
        <begin position="6"/>
        <end position="158"/>
    </location>
</feature>
<dbReference type="Proteomes" id="UP000182241">
    <property type="component" value="Unassembled WGS sequence"/>
</dbReference>
<dbReference type="PANTHER" id="PTHR43798:SF33">
    <property type="entry name" value="HYDROLASE, PUTATIVE (AFU_ORTHOLOGUE AFUA_2G14860)-RELATED"/>
    <property type="match status" value="1"/>
</dbReference>
<keyword evidence="3" id="KW-1185">Reference proteome</keyword>
<sequence>MTGGLPVVLLHGWPVTDLHWRHLAPRLRAAGFDPLPITLPGFGSGADSGTDFRKSALAARVSARLAAAGIARCAVVGHDWGGTVAVHLAAAAPETVSALVVEEEVLPGIDVAVPAPGSEHYPDWHGAFNRAPGLAESLVPGREDAFYGAFLRESAGPAGLDPVALAAYVDAYRPTEVHLAGLAHYRTRALDLADVEVLRAHPIAAPALAIGGRYAMGTAVAEGLRPVASDVRGAVLPESGHYPAEQEPERTADVVIDFLRRHAGP</sequence>
<name>A0A1H4WEN9_TSUTY</name>
<dbReference type="Gene3D" id="3.40.50.1820">
    <property type="entry name" value="alpha/beta hydrolase"/>
    <property type="match status" value="1"/>
</dbReference>
<proteinExistence type="predicted"/>
<organism evidence="2 3">
    <name type="scientific">Tsukamurella tyrosinosolvens</name>
    <dbReference type="NCBI Taxonomy" id="57704"/>
    <lineage>
        <taxon>Bacteria</taxon>
        <taxon>Bacillati</taxon>
        <taxon>Actinomycetota</taxon>
        <taxon>Actinomycetes</taxon>
        <taxon>Mycobacteriales</taxon>
        <taxon>Tsukamurellaceae</taxon>
        <taxon>Tsukamurella</taxon>
    </lineage>
</organism>
<protein>
    <submittedName>
        <fullName evidence="2">Pimeloyl-ACP methyl ester carboxylesterase</fullName>
    </submittedName>
</protein>
<dbReference type="InterPro" id="IPR000073">
    <property type="entry name" value="AB_hydrolase_1"/>
</dbReference>
<dbReference type="InterPro" id="IPR000639">
    <property type="entry name" value="Epox_hydrolase-like"/>
</dbReference>